<protein>
    <submittedName>
        <fullName evidence="1">Uncharacterized protein</fullName>
    </submittedName>
</protein>
<evidence type="ECO:0000313" key="1">
    <source>
        <dbReference type="EMBL" id="MFB9150075.1"/>
    </source>
</evidence>
<proteinExistence type="predicted"/>
<comment type="caution">
    <text evidence="1">The sequence shown here is derived from an EMBL/GenBank/DDBJ whole genome shotgun (WGS) entry which is preliminary data.</text>
</comment>
<dbReference type="EMBL" id="JBHMEC010000015">
    <property type="protein sequence ID" value="MFB9150075.1"/>
    <property type="molecule type" value="Genomic_DNA"/>
</dbReference>
<dbReference type="RefSeq" id="WP_377069620.1">
    <property type="nucleotide sequence ID" value="NZ_JBHMEC010000015.1"/>
</dbReference>
<evidence type="ECO:0000313" key="2">
    <source>
        <dbReference type="Proteomes" id="UP001589670"/>
    </source>
</evidence>
<dbReference type="Proteomes" id="UP001589670">
    <property type="component" value="Unassembled WGS sequence"/>
</dbReference>
<gene>
    <name evidence="1" type="ORF">ACFFU4_09980</name>
</gene>
<reference evidence="1 2" key="1">
    <citation type="submission" date="2024-09" db="EMBL/GenBank/DDBJ databases">
        <authorList>
            <person name="Sun Q."/>
            <person name="Mori K."/>
        </authorList>
    </citation>
    <scope>NUCLEOTIDE SEQUENCE [LARGE SCALE GENOMIC DNA]</scope>
    <source>
        <strain evidence="1 2">CECT 9424</strain>
    </source>
</reference>
<sequence length="86" mass="9171">MTDRLHRITGEPGGFVTVDYSGIGTTIDVQIDGGANTGSVVKNGLGTDTFTNVENPLFAGWTTGGCRSWAPPVRIRSMWRSRVSNG</sequence>
<accession>A0ABV5I052</accession>
<keyword evidence="2" id="KW-1185">Reference proteome</keyword>
<organism evidence="1 2">
    <name type="scientific">Roseovarius ramblicola</name>
    <dbReference type="NCBI Taxonomy" id="2022336"/>
    <lineage>
        <taxon>Bacteria</taxon>
        <taxon>Pseudomonadati</taxon>
        <taxon>Pseudomonadota</taxon>
        <taxon>Alphaproteobacteria</taxon>
        <taxon>Rhodobacterales</taxon>
        <taxon>Roseobacteraceae</taxon>
        <taxon>Roseovarius</taxon>
    </lineage>
</organism>
<name>A0ABV5I052_9RHOB</name>